<accession>A0A9P6LB99</accession>
<comment type="caution">
    <text evidence="2">The sequence shown here is derived from an EMBL/GenBank/DDBJ whole genome shotgun (WGS) entry which is preliminary data.</text>
</comment>
<organism evidence="2 3">
    <name type="scientific">Thelephora terrestris</name>
    <dbReference type="NCBI Taxonomy" id="56493"/>
    <lineage>
        <taxon>Eukaryota</taxon>
        <taxon>Fungi</taxon>
        <taxon>Dikarya</taxon>
        <taxon>Basidiomycota</taxon>
        <taxon>Agaricomycotina</taxon>
        <taxon>Agaricomycetes</taxon>
        <taxon>Thelephorales</taxon>
        <taxon>Thelephoraceae</taxon>
        <taxon>Thelephora</taxon>
    </lineage>
</organism>
<feature type="region of interest" description="Disordered" evidence="1">
    <location>
        <begin position="228"/>
        <end position="257"/>
    </location>
</feature>
<gene>
    <name evidence="2" type="ORF">BJ322DRAFT_1104586</name>
</gene>
<sequence>MRLPRYHNPQLKPEATRIVSRKALQLEGDADDEVAQDGKVGGIGIGLEETEVEDLYAKLDKIVSKRLKPKRTLEPSEGILSGKRRKILAEGKSAGPLDHPQPVAFRLVSRSLPPRAIHLSPKPAKVKSVREPKFEDTEQEFRERASRAALSAVDLEQIERAFGMANEGKLPRLLQPTPPAQTTLAPLLLLEVPSIAPPRLPWVNPRLNAHPKPSPHELNNKEICCPIVSAAPPHGLDTRKKGGRRRGKPKNKNKLVS</sequence>
<evidence type="ECO:0000313" key="3">
    <source>
        <dbReference type="Proteomes" id="UP000736335"/>
    </source>
</evidence>
<evidence type="ECO:0000256" key="1">
    <source>
        <dbReference type="SAM" id="MobiDB-lite"/>
    </source>
</evidence>
<dbReference type="OrthoDB" id="3063716at2759"/>
<reference evidence="2" key="2">
    <citation type="submission" date="2020-11" db="EMBL/GenBank/DDBJ databases">
        <authorList>
            <consortium name="DOE Joint Genome Institute"/>
            <person name="Kuo A."/>
            <person name="Miyauchi S."/>
            <person name="Kiss E."/>
            <person name="Drula E."/>
            <person name="Kohler A."/>
            <person name="Sanchez-Garcia M."/>
            <person name="Andreopoulos B."/>
            <person name="Barry K.W."/>
            <person name="Bonito G."/>
            <person name="Buee M."/>
            <person name="Carver A."/>
            <person name="Chen C."/>
            <person name="Cichocki N."/>
            <person name="Clum A."/>
            <person name="Culley D."/>
            <person name="Crous P.W."/>
            <person name="Fauchery L."/>
            <person name="Girlanda M."/>
            <person name="Hayes R."/>
            <person name="Keri Z."/>
            <person name="Labutti K."/>
            <person name="Lipzen A."/>
            <person name="Lombard V."/>
            <person name="Magnuson J."/>
            <person name="Maillard F."/>
            <person name="Morin E."/>
            <person name="Murat C."/>
            <person name="Nolan M."/>
            <person name="Ohm R."/>
            <person name="Pangilinan J."/>
            <person name="Pereira M."/>
            <person name="Perotto S."/>
            <person name="Peter M."/>
            <person name="Riley R."/>
            <person name="Sitrit Y."/>
            <person name="Stielow B."/>
            <person name="Szollosi G."/>
            <person name="Zifcakova L."/>
            <person name="Stursova M."/>
            <person name="Spatafora J.W."/>
            <person name="Tedersoo L."/>
            <person name="Vaario L.-M."/>
            <person name="Yamada A."/>
            <person name="Yan M."/>
            <person name="Wang P."/>
            <person name="Xu J."/>
            <person name="Bruns T."/>
            <person name="Baldrian P."/>
            <person name="Vilgalys R."/>
            <person name="Henrissat B."/>
            <person name="Grigoriev I.V."/>
            <person name="Hibbett D."/>
            <person name="Nagy L.G."/>
            <person name="Martin F.M."/>
        </authorList>
    </citation>
    <scope>NUCLEOTIDE SEQUENCE</scope>
    <source>
        <strain evidence="2">UH-Tt-Lm1</strain>
    </source>
</reference>
<feature type="region of interest" description="Disordered" evidence="1">
    <location>
        <begin position="116"/>
        <end position="139"/>
    </location>
</feature>
<dbReference type="EMBL" id="WIUZ02000002">
    <property type="protein sequence ID" value="KAF9790941.1"/>
    <property type="molecule type" value="Genomic_DNA"/>
</dbReference>
<dbReference type="AlphaFoldDB" id="A0A9P6LB99"/>
<proteinExistence type="predicted"/>
<protein>
    <submittedName>
        <fullName evidence="2">Uncharacterized protein</fullName>
    </submittedName>
</protein>
<evidence type="ECO:0000313" key="2">
    <source>
        <dbReference type="EMBL" id="KAF9790941.1"/>
    </source>
</evidence>
<keyword evidence="3" id="KW-1185">Reference proteome</keyword>
<feature type="compositionally biased region" description="Basic and acidic residues" evidence="1">
    <location>
        <begin position="128"/>
        <end position="139"/>
    </location>
</feature>
<reference evidence="2" key="1">
    <citation type="journal article" date="2020" name="Nat. Commun.">
        <title>Large-scale genome sequencing of mycorrhizal fungi provides insights into the early evolution of symbiotic traits.</title>
        <authorList>
            <person name="Miyauchi S."/>
            <person name="Kiss E."/>
            <person name="Kuo A."/>
            <person name="Drula E."/>
            <person name="Kohler A."/>
            <person name="Sanchez-Garcia M."/>
            <person name="Morin E."/>
            <person name="Andreopoulos B."/>
            <person name="Barry K.W."/>
            <person name="Bonito G."/>
            <person name="Buee M."/>
            <person name="Carver A."/>
            <person name="Chen C."/>
            <person name="Cichocki N."/>
            <person name="Clum A."/>
            <person name="Culley D."/>
            <person name="Crous P.W."/>
            <person name="Fauchery L."/>
            <person name="Girlanda M."/>
            <person name="Hayes R.D."/>
            <person name="Keri Z."/>
            <person name="LaButti K."/>
            <person name="Lipzen A."/>
            <person name="Lombard V."/>
            <person name="Magnuson J."/>
            <person name="Maillard F."/>
            <person name="Murat C."/>
            <person name="Nolan M."/>
            <person name="Ohm R.A."/>
            <person name="Pangilinan J."/>
            <person name="Pereira M.F."/>
            <person name="Perotto S."/>
            <person name="Peter M."/>
            <person name="Pfister S."/>
            <person name="Riley R."/>
            <person name="Sitrit Y."/>
            <person name="Stielow J.B."/>
            <person name="Szollosi G."/>
            <person name="Zifcakova L."/>
            <person name="Stursova M."/>
            <person name="Spatafora J.W."/>
            <person name="Tedersoo L."/>
            <person name="Vaario L.M."/>
            <person name="Yamada A."/>
            <person name="Yan M."/>
            <person name="Wang P."/>
            <person name="Xu J."/>
            <person name="Bruns T."/>
            <person name="Baldrian P."/>
            <person name="Vilgalys R."/>
            <person name="Dunand C."/>
            <person name="Henrissat B."/>
            <person name="Grigoriev I.V."/>
            <person name="Hibbett D."/>
            <person name="Nagy L.G."/>
            <person name="Martin F.M."/>
        </authorList>
    </citation>
    <scope>NUCLEOTIDE SEQUENCE</scope>
    <source>
        <strain evidence="2">UH-Tt-Lm1</strain>
    </source>
</reference>
<dbReference type="Proteomes" id="UP000736335">
    <property type="component" value="Unassembled WGS sequence"/>
</dbReference>
<feature type="compositionally biased region" description="Basic residues" evidence="1">
    <location>
        <begin position="241"/>
        <end position="257"/>
    </location>
</feature>
<name>A0A9P6LB99_9AGAM</name>